<comment type="catalytic activity">
    <reaction evidence="1 5">
        <text>uridine(55) in tRNA = pseudouridine(55) in tRNA</text>
        <dbReference type="Rhea" id="RHEA:42532"/>
        <dbReference type="Rhea" id="RHEA-COMP:10101"/>
        <dbReference type="Rhea" id="RHEA-COMP:10102"/>
        <dbReference type="ChEBI" id="CHEBI:65314"/>
        <dbReference type="ChEBI" id="CHEBI:65315"/>
        <dbReference type="EC" id="5.4.99.25"/>
    </reaction>
</comment>
<dbReference type="EC" id="5.4.99.25" evidence="5"/>
<dbReference type="InterPro" id="IPR014780">
    <property type="entry name" value="tRNA_psdUridine_synth_TruB"/>
</dbReference>
<feature type="domain" description="Pseudouridine synthase II N-terminal" evidence="6">
    <location>
        <begin position="28"/>
        <end position="176"/>
    </location>
</feature>
<organism evidence="8 9">
    <name type="scientific">Candidatus Komeilibacteria bacterium CG_4_10_14_0_8_um_filter_37_78</name>
    <dbReference type="NCBI Taxonomy" id="1974471"/>
    <lineage>
        <taxon>Bacteria</taxon>
        <taxon>Candidatus Komeiliibacteriota</taxon>
    </lineage>
</organism>
<feature type="active site" description="Nucleophile" evidence="5">
    <location>
        <position position="43"/>
    </location>
</feature>
<dbReference type="Pfam" id="PF16198">
    <property type="entry name" value="TruB_C_2"/>
    <property type="match status" value="1"/>
</dbReference>
<dbReference type="GO" id="GO:0160148">
    <property type="term" value="F:tRNA pseudouridine(55) synthase activity"/>
    <property type="evidence" value="ECO:0007669"/>
    <property type="project" value="UniProtKB-EC"/>
</dbReference>
<dbReference type="NCBIfam" id="TIGR00431">
    <property type="entry name" value="TruB"/>
    <property type="match status" value="1"/>
</dbReference>
<dbReference type="GO" id="GO:0031119">
    <property type="term" value="P:tRNA pseudouridine synthesis"/>
    <property type="evidence" value="ECO:0007669"/>
    <property type="project" value="UniProtKB-UniRule"/>
</dbReference>
<feature type="domain" description="tRNA pseudouridylate synthase B C-terminal" evidence="7">
    <location>
        <begin position="177"/>
        <end position="227"/>
    </location>
</feature>
<proteinExistence type="inferred from homology"/>
<dbReference type="PANTHER" id="PTHR13767:SF2">
    <property type="entry name" value="PSEUDOURIDYLATE SYNTHASE TRUB1"/>
    <property type="match status" value="1"/>
</dbReference>
<keyword evidence="4 5" id="KW-0413">Isomerase</keyword>
<dbReference type="GO" id="GO:0003723">
    <property type="term" value="F:RNA binding"/>
    <property type="evidence" value="ECO:0007669"/>
    <property type="project" value="InterPro"/>
</dbReference>
<dbReference type="InterPro" id="IPR002501">
    <property type="entry name" value="PsdUridine_synth_N"/>
</dbReference>
<dbReference type="Gene3D" id="3.30.2350.10">
    <property type="entry name" value="Pseudouridine synthase"/>
    <property type="match status" value="1"/>
</dbReference>
<dbReference type="SUPFAM" id="SSF55120">
    <property type="entry name" value="Pseudouridine synthase"/>
    <property type="match status" value="1"/>
</dbReference>
<dbReference type="Proteomes" id="UP000228689">
    <property type="component" value="Unassembled WGS sequence"/>
</dbReference>
<dbReference type="PANTHER" id="PTHR13767">
    <property type="entry name" value="TRNA-PSEUDOURIDINE SYNTHASE"/>
    <property type="match status" value="1"/>
</dbReference>
<gene>
    <name evidence="5 8" type="primary">truB</name>
    <name evidence="8" type="ORF">COY67_01815</name>
</gene>
<evidence type="ECO:0000256" key="5">
    <source>
        <dbReference type="HAMAP-Rule" id="MF_01080"/>
    </source>
</evidence>
<dbReference type="Pfam" id="PF01509">
    <property type="entry name" value="TruB_N"/>
    <property type="match status" value="1"/>
</dbReference>
<evidence type="ECO:0000259" key="7">
    <source>
        <dbReference type="Pfam" id="PF16198"/>
    </source>
</evidence>
<dbReference type="HAMAP" id="MF_01080">
    <property type="entry name" value="TruB_bact"/>
    <property type="match status" value="1"/>
</dbReference>
<comment type="function">
    <text evidence="5">Responsible for synthesis of pseudouridine from uracil-55 in the psi GC loop of transfer RNAs.</text>
</comment>
<evidence type="ECO:0000256" key="4">
    <source>
        <dbReference type="ARBA" id="ARBA00023235"/>
    </source>
</evidence>
<dbReference type="InterPro" id="IPR020103">
    <property type="entry name" value="PsdUridine_synth_cat_dom_sf"/>
</dbReference>
<reference evidence="9" key="1">
    <citation type="submission" date="2017-09" db="EMBL/GenBank/DDBJ databases">
        <title>Depth-based differentiation of microbial function through sediment-hosted aquifers and enrichment of novel symbionts in the deep terrestrial subsurface.</title>
        <authorList>
            <person name="Probst A.J."/>
            <person name="Ladd B."/>
            <person name="Jarett J.K."/>
            <person name="Geller-Mcgrath D.E."/>
            <person name="Sieber C.M.K."/>
            <person name="Emerson J.B."/>
            <person name="Anantharaman K."/>
            <person name="Thomas B.C."/>
            <person name="Malmstrom R."/>
            <person name="Stieglmeier M."/>
            <person name="Klingl A."/>
            <person name="Woyke T."/>
            <person name="Ryan C.M."/>
            <person name="Banfield J.F."/>
        </authorList>
    </citation>
    <scope>NUCLEOTIDE SEQUENCE [LARGE SCALE GENOMIC DNA]</scope>
</reference>
<evidence type="ECO:0000256" key="2">
    <source>
        <dbReference type="ARBA" id="ARBA00005642"/>
    </source>
</evidence>
<sequence length="236" mass="26879">MDNISQAGFLLIDKAQGWTSFDVIAKLRNITNIKKIGHAGTLDPIATGLLIVAIGREATKQIDQYMKMDKEYLVKGKFGETSASYDTEEKVVKNKVEPINEKEFQKTITKYLGETDQTPPMFSAKKIDGKRLYELARQGKEVERQSVKIKITKLELLSFDYPWFELKVSCSSGTYVRSLTHDLGQDLQQGAVMYELRRTKIGDYNIEQAHRIEEITKANWQKKIAPSRLLLRNGAT</sequence>
<evidence type="ECO:0000313" key="8">
    <source>
        <dbReference type="EMBL" id="PIY94903.1"/>
    </source>
</evidence>
<evidence type="ECO:0000259" key="6">
    <source>
        <dbReference type="Pfam" id="PF01509"/>
    </source>
</evidence>
<evidence type="ECO:0000256" key="1">
    <source>
        <dbReference type="ARBA" id="ARBA00000385"/>
    </source>
</evidence>
<evidence type="ECO:0000256" key="3">
    <source>
        <dbReference type="ARBA" id="ARBA00022694"/>
    </source>
</evidence>
<evidence type="ECO:0000313" key="9">
    <source>
        <dbReference type="Proteomes" id="UP000228689"/>
    </source>
</evidence>
<comment type="caution">
    <text evidence="8">The sequence shown here is derived from an EMBL/GenBank/DDBJ whole genome shotgun (WGS) entry which is preliminary data.</text>
</comment>
<accession>A0A2M7RDS0</accession>
<dbReference type="AlphaFoldDB" id="A0A2M7RDS0"/>
<keyword evidence="3 5" id="KW-0819">tRNA processing</keyword>
<dbReference type="EMBL" id="PFMC01000053">
    <property type="protein sequence ID" value="PIY94903.1"/>
    <property type="molecule type" value="Genomic_DNA"/>
</dbReference>
<name>A0A2M7RDS0_9BACT</name>
<comment type="similarity">
    <text evidence="2 5">Belongs to the pseudouridine synthase TruB family. Type 1 subfamily.</text>
</comment>
<dbReference type="CDD" id="cd02573">
    <property type="entry name" value="PseudoU_synth_EcTruB"/>
    <property type="match status" value="1"/>
</dbReference>
<dbReference type="GO" id="GO:1990481">
    <property type="term" value="P:mRNA pseudouridine synthesis"/>
    <property type="evidence" value="ECO:0007669"/>
    <property type="project" value="TreeGrafter"/>
</dbReference>
<protein>
    <recommendedName>
        <fullName evidence="5">tRNA pseudouridine synthase B</fullName>
        <ecNumber evidence="5">5.4.99.25</ecNumber>
    </recommendedName>
    <alternativeName>
        <fullName evidence="5">tRNA pseudouridine(55) synthase</fullName>
        <shortName evidence="5">Psi55 synthase</shortName>
    </alternativeName>
    <alternativeName>
        <fullName evidence="5">tRNA pseudouridylate synthase</fullName>
    </alternativeName>
    <alternativeName>
        <fullName evidence="5">tRNA-uridine isomerase</fullName>
    </alternativeName>
</protein>
<dbReference type="InterPro" id="IPR032819">
    <property type="entry name" value="TruB_C"/>
</dbReference>